<organism evidence="1">
    <name type="scientific">marine metagenome</name>
    <dbReference type="NCBI Taxonomy" id="408172"/>
    <lineage>
        <taxon>unclassified sequences</taxon>
        <taxon>metagenomes</taxon>
        <taxon>ecological metagenomes</taxon>
    </lineage>
</organism>
<dbReference type="EMBL" id="UINC01226101">
    <property type="protein sequence ID" value="SVE56445.1"/>
    <property type="molecule type" value="Genomic_DNA"/>
</dbReference>
<protein>
    <recommendedName>
        <fullName evidence="2">Sulfotransferase domain-containing protein</fullName>
    </recommendedName>
</protein>
<proteinExistence type="predicted"/>
<name>A0A383EJK7_9ZZZZ</name>
<dbReference type="AlphaFoldDB" id="A0A383EJK7"/>
<evidence type="ECO:0008006" key="2">
    <source>
        <dbReference type="Google" id="ProtNLM"/>
    </source>
</evidence>
<dbReference type="InterPro" id="IPR027417">
    <property type="entry name" value="P-loop_NTPase"/>
</dbReference>
<dbReference type="SUPFAM" id="SSF52540">
    <property type="entry name" value="P-loop containing nucleoside triphosphate hydrolases"/>
    <property type="match status" value="1"/>
</dbReference>
<evidence type="ECO:0000313" key="1">
    <source>
        <dbReference type="EMBL" id="SVE56445.1"/>
    </source>
</evidence>
<gene>
    <name evidence="1" type="ORF">METZ01_LOCUS509299</name>
</gene>
<reference evidence="1" key="1">
    <citation type="submission" date="2018-05" db="EMBL/GenBank/DDBJ databases">
        <authorList>
            <person name="Lanie J.A."/>
            <person name="Ng W.-L."/>
            <person name="Kazmierczak K.M."/>
            <person name="Andrzejewski T.M."/>
            <person name="Davidsen T.M."/>
            <person name="Wayne K.J."/>
            <person name="Tettelin H."/>
            <person name="Glass J.I."/>
            <person name="Rusch D."/>
            <person name="Podicherti R."/>
            <person name="Tsui H.-C.T."/>
            <person name="Winkler M.E."/>
        </authorList>
    </citation>
    <scope>NUCLEOTIDE SEQUENCE</scope>
</reference>
<feature type="non-terminal residue" evidence="1">
    <location>
        <position position="191"/>
    </location>
</feature>
<sequence>MLIADSFVLLNLPRSGSSFARTVIQHIYMERFHRRNPLIPVSVLAGALGLQKRLLTRYGFPMDFRELMLPNLQEGNEYQHGQHGGWSQIPRKYLNREVVSIIRNPYERTLSGHRHRWWARHPILGPDVLSAEFPQFPNLSFDDYLRFQDFGLARRMPNGQRADANVGPQTVQFIWMFFKNPKQTLETLTDE</sequence>
<accession>A0A383EJK7</accession>